<feature type="compositionally biased region" description="Low complexity" evidence="1">
    <location>
        <begin position="42"/>
        <end position="58"/>
    </location>
</feature>
<feature type="compositionally biased region" description="Basic and acidic residues" evidence="1">
    <location>
        <begin position="62"/>
        <end position="76"/>
    </location>
</feature>
<sequence>MEMIAGQSASLTLCNPTLKNALNSSSFYHHHLLHPSCVPHTSSGASSGPGESSAAGSSLTEKGNKRLREPDEKKSTSLADVKRVKLTRAKATFVGGTGIPVANKKALKRSAISTIIGGEIGLRGLNIEFSNYPILLDDKDKWFYFEVEGLSEDCWPLRCTGWLTRGIKHTKTKGDKSRENGMKWYCNISKRNNDGTWTVVENFVGDPRRRLASEPAKASTQRADFQKLFEKDYPLRQQAHSPETHSEETHSPKDTLGHEGDASPGRRNDDTRNID</sequence>
<organism evidence="2 3">
    <name type="scientific">Rhodocollybia butyracea</name>
    <dbReference type="NCBI Taxonomy" id="206335"/>
    <lineage>
        <taxon>Eukaryota</taxon>
        <taxon>Fungi</taxon>
        <taxon>Dikarya</taxon>
        <taxon>Basidiomycota</taxon>
        <taxon>Agaricomycotina</taxon>
        <taxon>Agaricomycetes</taxon>
        <taxon>Agaricomycetidae</taxon>
        <taxon>Agaricales</taxon>
        <taxon>Marasmiineae</taxon>
        <taxon>Omphalotaceae</taxon>
        <taxon>Rhodocollybia</taxon>
    </lineage>
</organism>
<dbReference type="AlphaFoldDB" id="A0A9P5Q045"/>
<evidence type="ECO:0000313" key="2">
    <source>
        <dbReference type="EMBL" id="KAF9075666.1"/>
    </source>
</evidence>
<dbReference type="Proteomes" id="UP000772434">
    <property type="component" value="Unassembled WGS sequence"/>
</dbReference>
<proteinExistence type="predicted"/>
<feature type="compositionally biased region" description="Basic and acidic residues" evidence="1">
    <location>
        <begin position="242"/>
        <end position="275"/>
    </location>
</feature>
<comment type="caution">
    <text evidence="2">The sequence shown here is derived from an EMBL/GenBank/DDBJ whole genome shotgun (WGS) entry which is preliminary data.</text>
</comment>
<dbReference type="EMBL" id="JADNRY010000009">
    <property type="protein sequence ID" value="KAF9075666.1"/>
    <property type="molecule type" value="Genomic_DNA"/>
</dbReference>
<reference evidence="2" key="1">
    <citation type="submission" date="2020-11" db="EMBL/GenBank/DDBJ databases">
        <authorList>
            <consortium name="DOE Joint Genome Institute"/>
            <person name="Ahrendt S."/>
            <person name="Riley R."/>
            <person name="Andreopoulos W."/>
            <person name="Labutti K."/>
            <person name="Pangilinan J."/>
            <person name="Ruiz-Duenas F.J."/>
            <person name="Barrasa J.M."/>
            <person name="Sanchez-Garcia M."/>
            <person name="Camarero S."/>
            <person name="Miyauchi S."/>
            <person name="Serrano A."/>
            <person name="Linde D."/>
            <person name="Babiker R."/>
            <person name="Drula E."/>
            <person name="Ayuso-Fernandez I."/>
            <person name="Pacheco R."/>
            <person name="Padilla G."/>
            <person name="Ferreira P."/>
            <person name="Barriuso J."/>
            <person name="Kellner H."/>
            <person name="Castanera R."/>
            <person name="Alfaro M."/>
            <person name="Ramirez L."/>
            <person name="Pisabarro A.G."/>
            <person name="Kuo A."/>
            <person name="Tritt A."/>
            <person name="Lipzen A."/>
            <person name="He G."/>
            <person name="Yan M."/>
            <person name="Ng V."/>
            <person name="Cullen D."/>
            <person name="Martin F."/>
            <person name="Rosso M.-N."/>
            <person name="Henrissat B."/>
            <person name="Hibbett D."/>
            <person name="Martinez A.T."/>
            <person name="Grigoriev I.V."/>
        </authorList>
    </citation>
    <scope>NUCLEOTIDE SEQUENCE</scope>
    <source>
        <strain evidence="2">AH 40177</strain>
    </source>
</reference>
<evidence type="ECO:0000256" key="1">
    <source>
        <dbReference type="SAM" id="MobiDB-lite"/>
    </source>
</evidence>
<keyword evidence="3" id="KW-1185">Reference proteome</keyword>
<evidence type="ECO:0000313" key="3">
    <source>
        <dbReference type="Proteomes" id="UP000772434"/>
    </source>
</evidence>
<name>A0A9P5Q045_9AGAR</name>
<accession>A0A9P5Q045</accession>
<gene>
    <name evidence="2" type="ORF">BDP27DRAFT_1415434</name>
</gene>
<feature type="region of interest" description="Disordered" evidence="1">
    <location>
        <begin position="39"/>
        <end position="76"/>
    </location>
</feature>
<protein>
    <submittedName>
        <fullName evidence="2">Uncharacterized protein</fullName>
    </submittedName>
</protein>
<feature type="region of interest" description="Disordered" evidence="1">
    <location>
        <begin position="229"/>
        <end position="275"/>
    </location>
</feature>